<feature type="domain" description="Integrase catalytic" evidence="1">
    <location>
        <begin position="151"/>
        <end position="311"/>
    </location>
</feature>
<evidence type="ECO:0000313" key="2">
    <source>
        <dbReference type="EMBL" id="MBS1011845.1"/>
    </source>
</evidence>
<dbReference type="GO" id="GO:0005829">
    <property type="term" value="C:cytosol"/>
    <property type="evidence" value="ECO:0007669"/>
    <property type="project" value="TreeGrafter"/>
</dbReference>
<evidence type="ECO:0000259" key="1">
    <source>
        <dbReference type="PROSITE" id="PS50994"/>
    </source>
</evidence>
<name>A0AA41ES16_LEVBR</name>
<dbReference type="PROSITE" id="PS50994">
    <property type="entry name" value="INTEGRASE"/>
    <property type="match status" value="1"/>
</dbReference>
<dbReference type="InterPro" id="IPR001584">
    <property type="entry name" value="Integrase_cat-core"/>
</dbReference>
<dbReference type="PANTHER" id="PTHR10948">
    <property type="entry name" value="TRANSPOSASE"/>
    <property type="match status" value="1"/>
</dbReference>
<dbReference type="SUPFAM" id="SSF53098">
    <property type="entry name" value="Ribonuclease H-like"/>
    <property type="match status" value="1"/>
</dbReference>
<dbReference type="NCBIfam" id="NF033563">
    <property type="entry name" value="transpos_IS30"/>
    <property type="match status" value="1"/>
</dbReference>
<reference evidence="2" key="1">
    <citation type="submission" date="2020-12" db="EMBL/GenBank/DDBJ databases">
        <authorList>
            <person name="Mcmullen J.G."/>
        </authorList>
    </citation>
    <scope>NUCLEOTIDE SEQUENCE</scope>
    <source>
        <strain evidence="2">Dm-2019-70</strain>
    </source>
</reference>
<dbReference type="GO" id="GO:0015074">
    <property type="term" value="P:DNA integration"/>
    <property type="evidence" value="ECO:0007669"/>
    <property type="project" value="InterPro"/>
</dbReference>
<dbReference type="InterPro" id="IPR012337">
    <property type="entry name" value="RNaseH-like_sf"/>
</dbReference>
<dbReference type="AlphaFoldDB" id="A0AA41ES16"/>
<sequence>MTYTHLTMNEVTMIHLYWDRNTRVSVVVNALRRSKQTIYKVYHYFDAGKSPLDYCHQYHLNKSRCGRKPIHLPSEQANYIKYCIAKGWTPDTIIGRHERDISCSMGTLYRMFTRGEFDISSLPMKGKRHPNGYIEKRGKVSHVGRSIHTRLTDYPAYNQEFGHLEGDTVIGKQHHGAIMTLVERQSKLMITLNVHDRSASNIEAHTISWLRKLPQHLFKSITFDNGKEFATWKQIANETDVAIYFSDIGAPNQRGLNENCNGLLRKDGLKKSMSLDKLPDSLVQNITARRNHIPRKSLNYQTPIEVFMTYISDEQLMSLA</sequence>
<reference evidence="2" key="2">
    <citation type="submission" date="2022-09" db="EMBL/GenBank/DDBJ databases">
        <title>Genome-inferred correspondence between phylogeny and metabolic traits in the wild Drosophila gut microbiome.</title>
        <authorList>
            <person name="Bueno E."/>
            <person name="Blow F."/>
            <person name="Douglas A.E."/>
        </authorList>
    </citation>
    <scope>NUCLEOTIDE SEQUENCE</scope>
    <source>
        <strain evidence="2">Dm-2019-70</strain>
    </source>
</reference>
<dbReference type="GO" id="GO:0032196">
    <property type="term" value="P:transposition"/>
    <property type="evidence" value="ECO:0007669"/>
    <property type="project" value="TreeGrafter"/>
</dbReference>
<dbReference type="GO" id="GO:0004803">
    <property type="term" value="F:transposase activity"/>
    <property type="evidence" value="ECO:0007669"/>
    <property type="project" value="TreeGrafter"/>
</dbReference>
<gene>
    <name evidence="2" type="ORF">JK167_13660</name>
</gene>
<comment type="caution">
    <text evidence="2">The sequence shown here is derived from an EMBL/GenBank/DDBJ whole genome shotgun (WGS) entry which is preliminary data.</text>
</comment>
<evidence type="ECO:0000313" key="3">
    <source>
        <dbReference type="Proteomes" id="UP000676478"/>
    </source>
</evidence>
<dbReference type="Gene3D" id="3.30.420.10">
    <property type="entry name" value="Ribonuclease H-like superfamily/Ribonuclease H"/>
    <property type="match status" value="1"/>
</dbReference>
<organism evidence="2 3">
    <name type="scientific">Levilactobacillus brevis</name>
    <name type="common">Lactobacillus brevis</name>
    <dbReference type="NCBI Taxonomy" id="1580"/>
    <lineage>
        <taxon>Bacteria</taxon>
        <taxon>Bacillati</taxon>
        <taxon>Bacillota</taxon>
        <taxon>Bacilli</taxon>
        <taxon>Lactobacillales</taxon>
        <taxon>Lactobacillaceae</taxon>
        <taxon>Levilactobacillus</taxon>
    </lineage>
</organism>
<dbReference type="InterPro" id="IPR051917">
    <property type="entry name" value="Transposase-Integrase"/>
</dbReference>
<protein>
    <submittedName>
        <fullName evidence="2">IS30 family transposase</fullName>
    </submittedName>
</protein>
<dbReference type="GO" id="GO:0003676">
    <property type="term" value="F:nucleic acid binding"/>
    <property type="evidence" value="ECO:0007669"/>
    <property type="project" value="InterPro"/>
</dbReference>
<dbReference type="InterPro" id="IPR036397">
    <property type="entry name" value="RNaseH_sf"/>
</dbReference>
<dbReference type="InterPro" id="IPR053392">
    <property type="entry name" value="Transposase_IS30-like"/>
</dbReference>
<dbReference type="RefSeq" id="WP_211756456.1">
    <property type="nucleotide sequence ID" value="NZ_JAERKE010000027.1"/>
</dbReference>
<accession>A0AA41ES16</accession>
<dbReference type="Proteomes" id="UP000676478">
    <property type="component" value="Unassembled WGS sequence"/>
</dbReference>
<dbReference type="EMBL" id="JAERKF010000032">
    <property type="protein sequence ID" value="MBS1011845.1"/>
    <property type="molecule type" value="Genomic_DNA"/>
</dbReference>
<proteinExistence type="predicted"/>
<dbReference type="PANTHER" id="PTHR10948:SF23">
    <property type="entry name" value="TRANSPOSASE INSI FOR INSERTION SEQUENCE ELEMENT IS30A-RELATED"/>
    <property type="match status" value="1"/>
</dbReference>